<evidence type="ECO:0000256" key="5">
    <source>
        <dbReference type="ARBA" id="ARBA00022884"/>
    </source>
</evidence>
<evidence type="ECO:0000259" key="9">
    <source>
        <dbReference type="Pfam" id="PF03725"/>
    </source>
</evidence>
<feature type="domain" description="Exoribonuclease phosphorolytic" evidence="9">
    <location>
        <begin position="197"/>
        <end position="264"/>
    </location>
</feature>
<proteinExistence type="inferred from homology"/>
<keyword evidence="4" id="KW-0963">Cytoplasm</keyword>
<protein>
    <submittedName>
        <fullName evidence="10">Uncharacterized protein</fullName>
    </submittedName>
</protein>
<organism evidence="10 11">
    <name type="scientific">Hevea brasiliensis</name>
    <name type="common">Para rubber tree</name>
    <name type="synonym">Siphonia brasiliensis</name>
    <dbReference type="NCBI Taxonomy" id="3981"/>
    <lineage>
        <taxon>Eukaryota</taxon>
        <taxon>Viridiplantae</taxon>
        <taxon>Streptophyta</taxon>
        <taxon>Embryophyta</taxon>
        <taxon>Tracheophyta</taxon>
        <taxon>Spermatophyta</taxon>
        <taxon>Magnoliopsida</taxon>
        <taxon>eudicotyledons</taxon>
        <taxon>Gunneridae</taxon>
        <taxon>Pentapetalae</taxon>
        <taxon>rosids</taxon>
        <taxon>fabids</taxon>
        <taxon>Malpighiales</taxon>
        <taxon>Euphorbiaceae</taxon>
        <taxon>Crotonoideae</taxon>
        <taxon>Micrandreae</taxon>
        <taxon>Hevea</taxon>
    </lineage>
</organism>
<dbReference type="SUPFAM" id="SSF55666">
    <property type="entry name" value="Ribonuclease PH domain 2-like"/>
    <property type="match status" value="1"/>
</dbReference>
<dbReference type="InterPro" id="IPR015847">
    <property type="entry name" value="ExoRNase_PH_dom2"/>
</dbReference>
<evidence type="ECO:0000256" key="1">
    <source>
        <dbReference type="ARBA" id="ARBA00004123"/>
    </source>
</evidence>
<dbReference type="InterPro" id="IPR001247">
    <property type="entry name" value="ExoRNase_PH_dom1"/>
</dbReference>
<feature type="compositionally biased region" description="Basic and acidic residues" evidence="7">
    <location>
        <begin position="373"/>
        <end position="382"/>
    </location>
</feature>
<dbReference type="PANTHER" id="PTHR11097">
    <property type="entry name" value="EXOSOME COMPLEX EXONUCLEASE RIBOSOMAL RNA PROCESSING PROTEIN"/>
    <property type="match status" value="1"/>
</dbReference>
<evidence type="ECO:0000256" key="4">
    <source>
        <dbReference type="ARBA" id="ARBA00022490"/>
    </source>
</evidence>
<dbReference type="InterPro" id="IPR050590">
    <property type="entry name" value="Exosome_comp_Rrp42_subfam"/>
</dbReference>
<dbReference type="SUPFAM" id="SSF54211">
    <property type="entry name" value="Ribosomal protein S5 domain 2-like"/>
    <property type="match status" value="1"/>
</dbReference>
<sequence length="461" mass="50353">MDARLTNAWRMTVNEKKFIETALASDMRVDGRNPLEYRKITIKFGREDGSSEVQLGQTHVMGFVTSQLVQPYRDRPNEGSLSIFTEFSPMADPSFEPGRPGESAVELGRIIDRGLRESRAVDKESLCVLAGKLVWAIRIDLHILDNGGNLVDAANIAALAALLTFQRPECTLGGEDGQQVIVHPPEVKEPLPLIVHHLPIAVTFAFFNSEHTMLIDPTHNEEAVMGGRMTVTVNANGDICAIQKAGGEGVTQSDIMRCLRLASRNAESITKKIKDAVEAYSTERALRKIKRHSTSVAVNVSLSGGDVREHENKSFMHRGNSELSRDQTERLKLVSEESCTSQSNDIDGGLRSSEQGGTSCREGNATNFLGGRSRWDPYSKGVDSDSLKASLASCGISTPNKHKGAEQKSTQFEEDKIPDDTEPATSVADAGPQMSGEKTLKDTVKPKNKRRKKTSSSMNAS</sequence>
<feature type="compositionally biased region" description="Basic and acidic residues" evidence="7">
    <location>
        <begin position="403"/>
        <end position="419"/>
    </location>
</feature>
<comment type="subcellular location">
    <subcellularLocation>
        <location evidence="2">Cytoplasm</location>
    </subcellularLocation>
    <subcellularLocation>
        <location evidence="1">Nucleus</location>
    </subcellularLocation>
</comment>
<comment type="similarity">
    <text evidence="3">Belongs to the RNase PH family.</text>
</comment>
<feature type="region of interest" description="Disordered" evidence="7">
    <location>
        <begin position="394"/>
        <end position="461"/>
    </location>
</feature>
<evidence type="ECO:0000256" key="7">
    <source>
        <dbReference type="SAM" id="MobiDB-lite"/>
    </source>
</evidence>
<dbReference type="EMBL" id="JARPOI010000009">
    <property type="protein sequence ID" value="KAJ9172242.1"/>
    <property type="molecule type" value="Genomic_DNA"/>
</dbReference>
<keyword evidence="11" id="KW-1185">Reference proteome</keyword>
<feature type="domain" description="Exoribonuclease phosphorolytic" evidence="8">
    <location>
        <begin position="36"/>
        <end position="168"/>
    </location>
</feature>
<evidence type="ECO:0000256" key="2">
    <source>
        <dbReference type="ARBA" id="ARBA00004496"/>
    </source>
</evidence>
<feature type="region of interest" description="Disordered" evidence="7">
    <location>
        <begin position="334"/>
        <end position="382"/>
    </location>
</feature>
<name>A0ABQ9LYC8_HEVBR</name>
<keyword evidence="5" id="KW-0694">RNA-binding</keyword>
<dbReference type="InterPro" id="IPR020568">
    <property type="entry name" value="Ribosomal_Su5_D2-typ_SF"/>
</dbReference>
<reference evidence="10" key="1">
    <citation type="journal article" date="2023" name="Plant Biotechnol. J.">
        <title>Chromosome-level wild Hevea brasiliensis genome provides new tools for genomic-assisted breeding and valuable loci to elevate rubber yield.</title>
        <authorList>
            <person name="Cheng H."/>
            <person name="Song X."/>
            <person name="Hu Y."/>
            <person name="Wu T."/>
            <person name="Yang Q."/>
            <person name="An Z."/>
            <person name="Feng S."/>
            <person name="Deng Z."/>
            <person name="Wu W."/>
            <person name="Zeng X."/>
            <person name="Tu M."/>
            <person name="Wang X."/>
            <person name="Huang H."/>
        </authorList>
    </citation>
    <scope>NUCLEOTIDE SEQUENCE</scope>
    <source>
        <strain evidence="10">MT/VB/25A 57/8</strain>
    </source>
</reference>
<comment type="caution">
    <text evidence="10">The sequence shown here is derived from an EMBL/GenBank/DDBJ whole genome shotgun (WGS) entry which is preliminary data.</text>
</comment>
<dbReference type="CDD" id="cd11368">
    <property type="entry name" value="RNase_PH_RRP45"/>
    <property type="match status" value="1"/>
</dbReference>
<dbReference type="InterPro" id="IPR036345">
    <property type="entry name" value="ExoRNase_PH_dom2_sf"/>
</dbReference>
<dbReference type="EMBL" id="JARPOI010000009">
    <property type="protein sequence ID" value="KAJ9172243.1"/>
    <property type="molecule type" value="Genomic_DNA"/>
</dbReference>
<dbReference type="Pfam" id="PF01138">
    <property type="entry name" value="RNase_PH"/>
    <property type="match status" value="1"/>
</dbReference>
<dbReference type="PANTHER" id="PTHR11097:SF14">
    <property type="entry name" value="EXOSOME COMPLEX COMPONENT RRP45"/>
    <property type="match status" value="1"/>
</dbReference>
<keyword evidence="6" id="KW-0539">Nucleus</keyword>
<dbReference type="InterPro" id="IPR027408">
    <property type="entry name" value="PNPase/RNase_PH_dom_sf"/>
</dbReference>
<dbReference type="Pfam" id="PF03725">
    <property type="entry name" value="RNase_PH_C"/>
    <property type="match status" value="1"/>
</dbReference>
<dbReference type="Proteomes" id="UP001174677">
    <property type="component" value="Chromosome 9"/>
</dbReference>
<dbReference type="InterPro" id="IPR033100">
    <property type="entry name" value="Rrp45"/>
</dbReference>
<evidence type="ECO:0000256" key="6">
    <source>
        <dbReference type="ARBA" id="ARBA00023242"/>
    </source>
</evidence>
<evidence type="ECO:0000259" key="8">
    <source>
        <dbReference type="Pfam" id="PF01138"/>
    </source>
</evidence>
<accession>A0ABQ9LYC8</accession>
<dbReference type="Gene3D" id="3.30.230.70">
    <property type="entry name" value="GHMP Kinase, N-terminal domain"/>
    <property type="match status" value="1"/>
</dbReference>
<evidence type="ECO:0000256" key="3">
    <source>
        <dbReference type="ARBA" id="ARBA00006678"/>
    </source>
</evidence>
<evidence type="ECO:0000313" key="11">
    <source>
        <dbReference type="Proteomes" id="UP001174677"/>
    </source>
</evidence>
<evidence type="ECO:0000313" key="10">
    <source>
        <dbReference type="EMBL" id="KAJ9172242.1"/>
    </source>
</evidence>
<gene>
    <name evidence="10" type="ORF">P3X46_015504</name>
</gene>